<dbReference type="InterPro" id="IPR007016">
    <property type="entry name" value="O-antigen_ligase-rel_domated"/>
</dbReference>
<evidence type="ECO:0000313" key="8">
    <source>
        <dbReference type="Proteomes" id="UP000732399"/>
    </source>
</evidence>
<reference evidence="7 8" key="1">
    <citation type="submission" date="2020-03" db="EMBL/GenBank/DDBJ databases">
        <authorList>
            <person name="Wang L."/>
            <person name="He N."/>
            <person name="Li Y."/>
            <person name="Fang Y."/>
            <person name="Zhang F."/>
        </authorList>
    </citation>
    <scope>NUCLEOTIDE SEQUENCE [LARGE SCALE GENOMIC DNA]</scope>
    <source>
        <strain evidence="7 8">36D10-4-7</strain>
    </source>
</reference>
<comment type="caution">
    <text evidence="7">The sequence shown here is derived from an EMBL/GenBank/DDBJ whole genome shotgun (WGS) entry which is preliminary data.</text>
</comment>
<evidence type="ECO:0000256" key="2">
    <source>
        <dbReference type="ARBA" id="ARBA00022692"/>
    </source>
</evidence>
<sequence>MRRAAPALLLLGAAGGATLVAYVAIRPALFIAILSAMALAGFYRCLATDTRRQLGRAPVVLAIGLPLLAWVLPGAWLLYAAMVAVVPLLARRRGEVAPIYLFALLLLPALEQTFTIGGLKLFDVGVHSALALGAAGGLVLRPGAPRVPAALDAPLVALMLLLIVANARDTSATNFLRVAVNTLFLCGLPYFIVSRSVRSMDDVRLCLVYLAGAAAVLSMILLYEARSAWPMYNVLYDRHGIAMQIMVKARGGVMRAGGPFVESTSMAMVLATCILAAWLSRPAFRSGPHHAAVLALLLAGLVAPQSRGAWIGLLLATIAADLYRRRPGAAVRRLGMVALAGVALLAAAPFSAFLSETLGLTGGSVDTVDYRQRLFDRGVEEFLRSPITGYSAPDLLIRLADLRQGEGIVDFVNTYIYFALIGGAIGLAVFVGAFAAYLLHLWRCRPRGGPDADAMAAVFAGLVMPMEMLVFTSFGGRPEMFVFVFFALATAIAARHAAERRRRWRLQRQPAIA</sequence>
<feature type="transmembrane region" description="Helical" evidence="5">
    <location>
        <begin position="334"/>
        <end position="354"/>
    </location>
</feature>
<gene>
    <name evidence="7" type="ORF">HBH26_04920</name>
</gene>
<keyword evidence="4 5" id="KW-0472">Membrane</keyword>
<evidence type="ECO:0000256" key="4">
    <source>
        <dbReference type="ARBA" id="ARBA00023136"/>
    </source>
</evidence>
<feature type="transmembrane region" description="Helical" evidence="5">
    <location>
        <begin position="260"/>
        <end position="279"/>
    </location>
</feature>
<dbReference type="InterPro" id="IPR051533">
    <property type="entry name" value="WaaL-like"/>
</dbReference>
<dbReference type="Proteomes" id="UP000732399">
    <property type="component" value="Unassembled WGS sequence"/>
</dbReference>
<dbReference type="GO" id="GO:0016874">
    <property type="term" value="F:ligase activity"/>
    <property type="evidence" value="ECO:0007669"/>
    <property type="project" value="UniProtKB-KW"/>
</dbReference>
<comment type="subcellular location">
    <subcellularLocation>
        <location evidence="1">Membrane</location>
        <topology evidence="1">Multi-pass membrane protein</topology>
    </subcellularLocation>
</comment>
<keyword evidence="8" id="KW-1185">Reference proteome</keyword>
<feature type="transmembrane region" description="Helical" evidence="5">
    <location>
        <begin position="147"/>
        <end position="167"/>
    </location>
</feature>
<keyword evidence="2 5" id="KW-0812">Transmembrane</keyword>
<feature type="transmembrane region" description="Helical" evidence="5">
    <location>
        <begin position="59"/>
        <end position="90"/>
    </location>
</feature>
<evidence type="ECO:0000259" key="6">
    <source>
        <dbReference type="Pfam" id="PF04932"/>
    </source>
</evidence>
<dbReference type="PANTHER" id="PTHR37422:SF13">
    <property type="entry name" value="LIPOPOLYSACCHARIDE BIOSYNTHESIS PROTEIN PA4999-RELATED"/>
    <property type="match status" value="1"/>
</dbReference>
<feature type="transmembrane region" description="Helical" evidence="5">
    <location>
        <begin position="480"/>
        <end position="498"/>
    </location>
</feature>
<dbReference type="RefSeq" id="WP_168133455.1">
    <property type="nucleotide sequence ID" value="NZ_JAAVJH010000002.1"/>
</dbReference>
<feature type="transmembrane region" description="Helical" evidence="5">
    <location>
        <begin position="29"/>
        <end position="47"/>
    </location>
</feature>
<proteinExistence type="predicted"/>
<organism evidence="7 8">
    <name type="scientific">Sphingomonas corticis</name>
    <dbReference type="NCBI Taxonomy" id="2722791"/>
    <lineage>
        <taxon>Bacteria</taxon>
        <taxon>Pseudomonadati</taxon>
        <taxon>Pseudomonadota</taxon>
        <taxon>Alphaproteobacteria</taxon>
        <taxon>Sphingomonadales</taxon>
        <taxon>Sphingomonadaceae</taxon>
        <taxon>Sphingomonas</taxon>
    </lineage>
</organism>
<keyword evidence="7" id="KW-0436">Ligase</keyword>
<dbReference type="Pfam" id="PF04932">
    <property type="entry name" value="Wzy_C"/>
    <property type="match status" value="1"/>
</dbReference>
<feature type="domain" description="O-antigen ligase-related" evidence="6">
    <location>
        <begin position="293"/>
        <end position="431"/>
    </location>
</feature>
<dbReference type="EMBL" id="JAAVJH010000002">
    <property type="protein sequence ID" value="NJR77959.1"/>
    <property type="molecule type" value="Genomic_DNA"/>
</dbReference>
<protein>
    <submittedName>
        <fullName evidence="7">O-antigen ligase domain-containing protein</fullName>
    </submittedName>
</protein>
<keyword evidence="3 5" id="KW-1133">Transmembrane helix</keyword>
<feature type="transmembrane region" description="Helical" evidence="5">
    <location>
        <begin position="454"/>
        <end position="474"/>
    </location>
</feature>
<feature type="transmembrane region" description="Helical" evidence="5">
    <location>
        <begin position="174"/>
        <end position="193"/>
    </location>
</feature>
<evidence type="ECO:0000256" key="1">
    <source>
        <dbReference type="ARBA" id="ARBA00004141"/>
    </source>
</evidence>
<feature type="transmembrane region" description="Helical" evidence="5">
    <location>
        <begin position="291"/>
        <end position="322"/>
    </location>
</feature>
<dbReference type="PANTHER" id="PTHR37422">
    <property type="entry name" value="TEICHURONIC ACID BIOSYNTHESIS PROTEIN TUAE"/>
    <property type="match status" value="1"/>
</dbReference>
<feature type="transmembrane region" description="Helical" evidence="5">
    <location>
        <begin position="415"/>
        <end position="442"/>
    </location>
</feature>
<feature type="transmembrane region" description="Helical" evidence="5">
    <location>
        <begin position="121"/>
        <end position="141"/>
    </location>
</feature>
<feature type="transmembrane region" description="Helical" evidence="5">
    <location>
        <begin position="205"/>
        <end position="223"/>
    </location>
</feature>
<name>A0ABX1CIY9_9SPHN</name>
<evidence type="ECO:0000256" key="5">
    <source>
        <dbReference type="SAM" id="Phobius"/>
    </source>
</evidence>
<accession>A0ABX1CIY9</accession>
<evidence type="ECO:0000256" key="3">
    <source>
        <dbReference type="ARBA" id="ARBA00022989"/>
    </source>
</evidence>
<evidence type="ECO:0000313" key="7">
    <source>
        <dbReference type="EMBL" id="NJR77959.1"/>
    </source>
</evidence>
<feature type="transmembrane region" description="Helical" evidence="5">
    <location>
        <begin position="96"/>
        <end position="114"/>
    </location>
</feature>